<name>A0A502CQN4_9MICO</name>
<dbReference type="AlphaFoldDB" id="A0A502CQN4"/>
<proteinExistence type="predicted"/>
<sequence>MKLDVPTMVLDLPLKLSEAIAIPTTVEDDDTDSAIPAALRAWLVRLRLLEGVPFANLVADSELLPPESIRWFYLDRRWTDALVMGALSVGTVNSDDRTQLTAAYDAIRTELDQEERNARRHPGQPRFGGTVDAVSGFILRSQAVSGWPGLHVRAMTIDPVDEADNRFVPEDDPNRMRLLRLERLAPAVLFCLFDGIPSVVHVEEPRQGVQFGFDPGQVDGSFSYIPRDVNTFADLEKPGGAPVRLDVPFRATDGATGVIDIQQVQKDLVALPATHVGASLDAAEYALQLLRFPYRQVFGDPRGVSIGTVFKASVAYAKQVNDTFKLGGV</sequence>
<keyword evidence="2" id="KW-1185">Reference proteome</keyword>
<dbReference type="EMBL" id="RCZM01000005">
    <property type="protein sequence ID" value="TPG14994.1"/>
    <property type="molecule type" value="Genomic_DNA"/>
</dbReference>
<evidence type="ECO:0000313" key="1">
    <source>
        <dbReference type="EMBL" id="TPG14994.1"/>
    </source>
</evidence>
<comment type="caution">
    <text evidence="1">The sequence shown here is derived from an EMBL/GenBank/DDBJ whole genome shotgun (WGS) entry which is preliminary data.</text>
</comment>
<evidence type="ECO:0000313" key="2">
    <source>
        <dbReference type="Proteomes" id="UP000317722"/>
    </source>
</evidence>
<dbReference type="OrthoDB" id="4846903at2"/>
<dbReference type="RefSeq" id="WP_140742421.1">
    <property type="nucleotide sequence ID" value="NZ_RCZM01000005.1"/>
</dbReference>
<protein>
    <submittedName>
        <fullName evidence="1">Uncharacterized protein</fullName>
    </submittedName>
</protein>
<gene>
    <name evidence="1" type="ORF">EAH86_15805</name>
</gene>
<reference evidence="1 2" key="1">
    <citation type="journal article" date="2019" name="Environ. Microbiol.">
        <title>Species interactions and distinct microbial communities in high Arctic permafrost affected cryosols are associated with the CH4 and CO2 gas fluxes.</title>
        <authorList>
            <person name="Altshuler I."/>
            <person name="Hamel J."/>
            <person name="Turney S."/>
            <person name="Magnuson E."/>
            <person name="Levesque R."/>
            <person name="Greer C."/>
            <person name="Whyte L.G."/>
        </authorList>
    </citation>
    <scope>NUCLEOTIDE SEQUENCE [LARGE SCALE GENOMIC DNA]</scope>
    <source>
        <strain evidence="1 2">S9.3A</strain>
    </source>
</reference>
<dbReference type="Proteomes" id="UP000317722">
    <property type="component" value="Unassembled WGS sequence"/>
</dbReference>
<organism evidence="1 2">
    <name type="scientific">Pedococcus bigeumensis</name>
    <dbReference type="NCBI Taxonomy" id="433644"/>
    <lineage>
        <taxon>Bacteria</taxon>
        <taxon>Bacillati</taxon>
        <taxon>Actinomycetota</taxon>
        <taxon>Actinomycetes</taxon>
        <taxon>Micrococcales</taxon>
        <taxon>Intrasporangiaceae</taxon>
        <taxon>Pedococcus</taxon>
    </lineage>
</organism>
<accession>A0A502CQN4</accession>